<dbReference type="EMBL" id="CM042881">
    <property type="protein sequence ID" value="KAI4386287.1"/>
    <property type="molecule type" value="Genomic_DNA"/>
</dbReference>
<organism evidence="1 2">
    <name type="scientific">Melastoma candidum</name>
    <dbReference type="NCBI Taxonomy" id="119954"/>
    <lineage>
        <taxon>Eukaryota</taxon>
        <taxon>Viridiplantae</taxon>
        <taxon>Streptophyta</taxon>
        <taxon>Embryophyta</taxon>
        <taxon>Tracheophyta</taxon>
        <taxon>Spermatophyta</taxon>
        <taxon>Magnoliopsida</taxon>
        <taxon>eudicotyledons</taxon>
        <taxon>Gunneridae</taxon>
        <taxon>Pentapetalae</taxon>
        <taxon>rosids</taxon>
        <taxon>malvids</taxon>
        <taxon>Myrtales</taxon>
        <taxon>Melastomataceae</taxon>
        <taxon>Melastomatoideae</taxon>
        <taxon>Melastomateae</taxon>
        <taxon>Melastoma</taxon>
    </lineage>
</organism>
<keyword evidence="2" id="KW-1185">Reference proteome</keyword>
<name>A0ACB9SDM1_9MYRT</name>
<reference evidence="2" key="1">
    <citation type="journal article" date="2023" name="Front. Plant Sci.">
        <title>Chromosomal-level genome assembly of Melastoma candidum provides insights into trichome evolution.</title>
        <authorList>
            <person name="Zhong Y."/>
            <person name="Wu W."/>
            <person name="Sun C."/>
            <person name="Zou P."/>
            <person name="Liu Y."/>
            <person name="Dai S."/>
            <person name="Zhou R."/>
        </authorList>
    </citation>
    <scope>NUCLEOTIDE SEQUENCE [LARGE SCALE GENOMIC DNA]</scope>
</reference>
<sequence>MKIELEASTEEVLMKLAMFLAVQVLVYLILSNSSDVFSKNRTRPRSFRTARSVSVRRMLAVFSDLPPGGELSPSST</sequence>
<proteinExistence type="predicted"/>
<gene>
    <name evidence="1" type="ORF">MLD38_004232</name>
</gene>
<evidence type="ECO:0000313" key="2">
    <source>
        <dbReference type="Proteomes" id="UP001057402"/>
    </source>
</evidence>
<accession>A0ACB9SDM1</accession>
<dbReference type="Proteomes" id="UP001057402">
    <property type="component" value="Chromosome 2"/>
</dbReference>
<comment type="caution">
    <text evidence="1">The sequence shown here is derived from an EMBL/GenBank/DDBJ whole genome shotgun (WGS) entry which is preliminary data.</text>
</comment>
<evidence type="ECO:0000313" key="1">
    <source>
        <dbReference type="EMBL" id="KAI4386287.1"/>
    </source>
</evidence>
<protein>
    <submittedName>
        <fullName evidence="1">Uncharacterized protein</fullName>
    </submittedName>
</protein>